<evidence type="ECO:0000313" key="3">
    <source>
        <dbReference type="EMBL" id="URI07637.1"/>
    </source>
</evidence>
<gene>
    <name evidence="3" type="ORF">MW290_03165</name>
</gene>
<organism evidence="3 4">
    <name type="scientific">Aquincola tertiaricarbonis</name>
    <dbReference type="NCBI Taxonomy" id="391953"/>
    <lineage>
        <taxon>Bacteria</taxon>
        <taxon>Pseudomonadati</taxon>
        <taxon>Pseudomonadota</taxon>
        <taxon>Betaproteobacteria</taxon>
        <taxon>Burkholderiales</taxon>
        <taxon>Sphaerotilaceae</taxon>
        <taxon>Aquincola</taxon>
    </lineage>
</organism>
<dbReference type="EMBL" id="CP097635">
    <property type="protein sequence ID" value="URI07637.1"/>
    <property type="molecule type" value="Genomic_DNA"/>
</dbReference>
<sequence>MSATDPEGSAGSPWLILIGLLFMILGRRQHARLMANVDAVEDLQAARAEEAAKTQAAKAATASAVQTAQALDEALKRLTEVNESLAESLTKQAEEEQRARAAKDHSQNPP</sequence>
<protein>
    <submittedName>
        <fullName evidence="3">Uncharacterized protein</fullName>
    </submittedName>
</protein>
<feature type="transmembrane region" description="Helical" evidence="2">
    <location>
        <begin position="6"/>
        <end position="25"/>
    </location>
</feature>
<reference evidence="3" key="1">
    <citation type="submission" date="2022-05" db="EMBL/GenBank/DDBJ databases">
        <title>An RpoN-dependent PEP-CTERM gene is involved in floc formation of an Aquincola tertiaricarbonis strain.</title>
        <authorList>
            <person name="Qiu D."/>
            <person name="Xia M."/>
        </authorList>
    </citation>
    <scope>NUCLEOTIDE SEQUENCE</scope>
    <source>
        <strain evidence="3">RN12</strain>
    </source>
</reference>
<keyword evidence="2" id="KW-1133">Transmembrane helix</keyword>
<evidence type="ECO:0000313" key="4">
    <source>
        <dbReference type="Proteomes" id="UP001056201"/>
    </source>
</evidence>
<dbReference type="Proteomes" id="UP001056201">
    <property type="component" value="Chromosome 1"/>
</dbReference>
<evidence type="ECO:0000256" key="1">
    <source>
        <dbReference type="SAM" id="MobiDB-lite"/>
    </source>
</evidence>
<proteinExistence type="predicted"/>
<feature type="compositionally biased region" description="Basic and acidic residues" evidence="1">
    <location>
        <begin position="92"/>
        <end position="110"/>
    </location>
</feature>
<keyword evidence="2" id="KW-0812">Transmembrane</keyword>
<keyword evidence="2" id="KW-0472">Membrane</keyword>
<feature type="region of interest" description="Disordered" evidence="1">
    <location>
        <begin position="86"/>
        <end position="110"/>
    </location>
</feature>
<accession>A0ABY4S6H2</accession>
<evidence type="ECO:0000256" key="2">
    <source>
        <dbReference type="SAM" id="Phobius"/>
    </source>
</evidence>
<dbReference type="RefSeq" id="WP_250195870.1">
    <property type="nucleotide sequence ID" value="NZ_CP097635.1"/>
</dbReference>
<name>A0ABY4S6H2_AQUTE</name>
<keyword evidence="4" id="KW-1185">Reference proteome</keyword>